<evidence type="ECO:0000313" key="2">
    <source>
        <dbReference type="Proteomes" id="UP001595960"/>
    </source>
</evidence>
<protein>
    <recommendedName>
        <fullName evidence="3">WYL domain-containing protein</fullName>
    </recommendedName>
</protein>
<evidence type="ECO:0000313" key="1">
    <source>
        <dbReference type="EMBL" id="MFC4828253.1"/>
    </source>
</evidence>
<gene>
    <name evidence="1" type="ORF">ACFPER_05600</name>
</gene>
<comment type="caution">
    <text evidence="1">The sequence shown here is derived from an EMBL/GenBank/DDBJ whole genome shotgun (WGS) entry which is preliminary data.</text>
</comment>
<sequence length="369" mass="41232">MTDDATQEELRRLLGRSTRHGMYTSLATRAGLPLPSVRSGFRLSVDSVEQVVQDTTPTDVSRWINALYVKRVEDLPLDAADLFKLRVLLLFGLGQARYLKAEERRLALARTYRISALSGENPSLGAHQFRNRASDVFRAERDQLIGETARLVSSSIVQVTPNEARKTSPSAAIMASNDYRIVDYDDQHIYPASGAHERSVIRRRTIKALRDGVNQFRAQYTLTSVRGVIPRPRIVGIGQLTIEHARPHEENGQSGERYDLVINFPPLKKDQTRVLQWVVEREQQPTRAGGSGIQVAGVTPAVAIDHATISMRFESSVLPARCWRFDSVEPGDASLEELGSGELRMQSGYVSAEWDQPLTGRASGIAWRW</sequence>
<accession>A0ABV9R4J0</accession>
<reference evidence="2" key="1">
    <citation type="journal article" date="2019" name="Int. J. Syst. Evol. Microbiol.">
        <title>The Global Catalogue of Microorganisms (GCM) 10K type strain sequencing project: providing services to taxonomists for standard genome sequencing and annotation.</title>
        <authorList>
            <consortium name="The Broad Institute Genomics Platform"/>
            <consortium name="The Broad Institute Genome Sequencing Center for Infectious Disease"/>
            <person name="Wu L."/>
            <person name="Ma J."/>
        </authorList>
    </citation>
    <scope>NUCLEOTIDE SEQUENCE [LARGE SCALE GENOMIC DNA]</scope>
    <source>
        <strain evidence="2">CGMCC 1.12192</strain>
    </source>
</reference>
<dbReference type="EMBL" id="JBHSJC010000001">
    <property type="protein sequence ID" value="MFC4828253.1"/>
    <property type="molecule type" value="Genomic_DNA"/>
</dbReference>
<evidence type="ECO:0008006" key="3">
    <source>
        <dbReference type="Google" id="ProtNLM"/>
    </source>
</evidence>
<keyword evidence="2" id="KW-1185">Reference proteome</keyword>
<name>A0ABV9R4J0_9MICO</name>
<dbReference type="Proteomes" id="UP001595960">
    <property type="component" value="Unassembled WGS sequence"/>
</dbReference>
<proteinExistence type="predicted"/>
<dbReference type="RefSeq" id="WP_204391246.1">
    <property type="nucleotide sequence ID" value="NZ_JAFBBW010000001.1"/>
</dbReference>
<organism evidence="1 2">
    <name type="scientific">Agromyces aurantiacus</name>
    <dbReference type="NCBI Taxonomy" id="165814"/>
    <lineage>
        <taxon>Bacteria</taxon>
        <taxon>Bacillati</taxon>
        <taxon>Actinomycetota</taxon>
        <taxon>Actinomycetes</taxon>
        <taxon>Micrococcales</taxon>
        <taxon>Microbacteriaceae</taxon>
        <taxon>Agromyces</taxon>
    </lineage>
</organism>